<reference evidence="1" key="1">
    <citation type="journal article" date="2012" name="Proc. Natl. Acad. Sci. U.S.A.">
        <title>Antigenic diversity is generated by distinct evolutionary mechanisms in African trypanosome species.</title>
        <authorList>
            <person name="Jackson A.P."/>
            <person name="Berry A."/>
            <person name="Aslett M."/>
            <person name="Allison H.C."/>
            <person name="Burton P."/>
            <person name="Vavrova-Anderson J."/>
            <person name="Brown R."/>
            <person name="Browne H."/>
            <person name="Corton N."/>
            <person name="Hauser H."/>
            <person name="Gamble J."/>
            <person name="Gilderthorp R."/>
            <person name="Marcello L."/>
            <person name="McQuillan J."/>
            <person name="Otto T.D."/>
            <person name="Quail M.A."/>
            <person name="Sanders M.J."/>
            <person name="van Tonder A."/>
            <person name="Ginger M.L."/>
            <person name="Field M.C."/>
            <person name="Barry J.D."/>
            <person name="Hertz-Fowler C."/>
            <person name="Berriman M."/>
        </authorList>
    </citation>
    <scope>NUCLEOTIDE SEQUENCE</scope>
    <source>
        <strain evidence="1">IL3000</strain>
    </source>
</reference>
<evidence type="ECO:0000313" key="1">
    <source>
        <dbReference type="EMBL" id="CCC94498.1"/>
    </source>
</evidence>
<sequence>MSHPADNDCYDAELLEALLGGEEDPTTRSSAGAAIAEVPLQTPVASTGIGSPLFMIGGSLFSRYRGISSVQLRRVHSRLSSFSSLNYGTIYCPFTKQFIAVRSPHWEHLTSAGFGVTRRLQFGRSVVLLDSGKLWRLAKSLQKQQPQDQYKKEKVNREPMAGWCRSLQQTLGALLETLPVDDEDSLKQRVQEVLEGENVMGGGGRRIPLGFYDRIFAANDGAMLAAHSPKTSVSERVDFQQKAVSLGESYLRQVLAWHSAILQHRIKLPFRTDMTGVVNAMGTPSVVQSTGSKAGHLIEQFSSLASAPFCIPRSRMACLSVEYQPNIPLMQSVVDAVLRTSDMEHLFYCPVEHGADYNTLMDVVAYRVQRMECGDVQICDRIPILHLGLHAKSPDSAVVPALVVIGNAHLLSQRALARLLDQWTRNGAASITIGAGGRKADDESGIACPKDYSAGKGTKKGWEMLLQASDPLRVIAAGVPLFGSICALFVAYSGLVTNADGDNNGYRRPVPEEGNVVTCIESENAVVHVLEPVQGPIFSLEEPIVAALRRVAPVFQNQMDVVSRRKFVEEVCGALCRACAFSPEEEEEVNRYNQPQCVNSDDADEDSLLQLCESLEAVLSYPIGDGAPSLLSCEELLTNYPMLATARVRHNLIREYPLRVFVTKRNLTLCSAVLPRPWNTAMEPVGNSLSGKDVPSDEFNVTVTSSRQLARNNSEEDHDVLKRKHVLDVTLSRITHSKCADSDFSAQTWTKSQSSCQQQKLPVEQCYQPFFEPPVLLGSWSRTLLFCAPMLADVLTLQCMLLHAVRALARHAGTFSVIDVDIFHIDYVNYPAERRCRLFGVRLRFDPINESTDTTTDDCSVREAATEALHLALVKCAAKAQLFPLWTSSTQGERRITHQRALQDYAKVDGFVPLFTFESLDECVTTAHPNLVERRLFALAYTQRGPLRLTVGTPVIVLRDMSQIARGTFCRVVRFVSADAVKGLGASEAFLLRCYFEQQRGSAGVLPTIRPMRRLNETRVSFHESMSEETGGVMDEEVVVLPTVSLVGGYRSVHHYALPAFQLPLLAPCQWVAASTLLHPLFVHPDNLFEFVPHKIRSGAMTTLLSPSPPRPAHRTASFEFLYDAVFESSGVSVVAQGVENQVDEHRRCHSDTLPPSFVCCEVLTALSLFPAGQKC</sequence>
<organism evidence="1">
    <name type="scientific">Trypanosoma congolense (strain IL3000)</name>
    <dbReference type="NCBI Taxonomy" id="1068625"/>
    <lineage>
        <taxon>Eukaryota</taxon>
        <taxon>Discoba</taxon>
        <taxon>Euglenozoa</taxon>
        <taxon>Kinetoplastea</taxon>
        <taxon>Metakinetoplastina</taxon>
        <taxon>Trypanosomatida</taxon>
        <taxon>Trypanosomatidae</taxon>
        <taxon>Trypanosoma</taxon>
        <taxon>Nannomonas</taxon>
    </lineage>
</organism>
<dbReference type="VEuPathDB" id="TriTrypDB:TcIL3000_10_12800"/>
<accession>G0UYN1</accession>
<protein>
    <submittedName>
        <fullName evidence="1">Uncharacterized protein</fullName>
    </submittedName>
</protein>
<name>G0UYN1_TRYCI</name>
<gene>
    <name evidence="1" type="ORF">TCIL3000_10_12800</name>
</gene>
<dbReference type="AlphaFoldDB" id="G0UYN1"/>
<dbReference type="EMBL" id="HE575323">
    <property type="protein sequence ID" value="CCC94498.1"/>
    <property type="molecule type" value="Genomic_DNA"/>
</dbReference>
<proteinExistence type="predicted"/>